<sequence>MPQPPTRRPPPGPVRPPAPEPDRLCGPAAVGAAFVRRPEAVLRLFYAESRREVAGPFCARMARDKKPYREVPPEELAKIAGTTHHGGIVAVATPRRVPRLPDILPDILPEPMFRAGLLPVLDGIGNPHNLGAIARSAAFFGCGALMLSGDPRQAGVSDAAFRTSEGGLEALELVRAPDLPGALHRLAPHCLTVAAVARGGMAPGAVPRDRPIALVLGNEEGGLPEATLAACAARVTLPGSGVVESLNVSVAAAVLIHSLARM</sequence>
<dbReference type="Pfam" id="PF00588">
    <property type="entry name" value="SpoU_methylase"/>
    <property type="match status" value="1"/>
</dbReference>
<evidence type="ECO:0000256" key="3">
    <source>
        <dbReference type="SAM" id="MobiDB-lite"/>
    </source>
</evidence>
<dbReference type="InterPro" id="IPR001537">
    <property type="entry name" value="SpoU_MeTrfase"/>
</dbReference>
<dbReference type="GO" id="GO:0008168">
    <property type="term" value="F:methyltransferase activity"/>
    <property type="evidence" value="ECO:0007669"/>
    <property type="project" value="UniProtKB-KW"/>
</dbReference>
<name>A0ABS9WC42_9PROT</name>
<dbReference type="SUPFAM" id="SSF55315">
    <property type="entry name" value="L30e-like"/>
    <property type="match status" value="1"/>
</dbReference>
<keyword evidence="2" id="KW-0808">Transferase</keyword>
<dbReference type="InterPro" id="IPR029028">
    <property type="entry name" value="Alpha/beta_knot_MTases"/>
</dbReference>
<dbReference type="RefSeq" id="WP_120007231.1">
    <property type="nucleotide sequence ID" value="NZ_JALBUU010000125.1"/>
</dbReference>
<dbReference type="GO" id="GO:0032259">
    <property type="term" value="P:methylation"/>
    <property type="evidence" value="ECO:0007669"/>
    <property type="project" value="UniProtKB-KW"/>
</dbReference>
<dbReference type="PANTHER" id="PTHR46429">
    <property type="entry name" value="23S RRNA (GUANOSINE-2'-O-)-METHYLTRANSFERASE RLMB"/>
    <property type="match status" value="1"/>
</dbReference>
<evidence type="ECO:0000259" key="4">
    <source>
        <dbReference type="SMART" id="SM00967"/>
    </source>
</evidence>
<dbReference type="Gene3D" id="3.40.1280.10">
    <property type="match status" value="1"/>
</dbReference>
<protein>
    <submittedName>
        <fullName evidence="5">RNA methyltransferase</fullName>
    </submittedName>
</protein>
<dbReference type="EMBL" id="JALBUU010000125">
    <property type="protein sequence ID" value="MCI0756563.1"/>
    <property type="molecule type" value="Genomic_DNA"/>
</dbReference>
<feature type="region of interest" description="Disordered" evidence="3">
    <location>
        <begin position="1"/>
        <end position="25"/>
    </location>
</feature>
<dbReference type="Pfam" id="PF08032">
    <property type="entry name" value="SpoU_sub_bind"/>
    <property type="match status" value="1"/>
</dbReference>
<feature type="compositionally biased region" description="Pro residues" evidence="3">
    <location>
        <begin position="1"/>
        <end position="19"/>
    </location>
</feature>
<dbReference type="InterPro" id="IPR029026">
    <property type="entry name" value="tRNA_m1G_MTases_N"/>
</dbReference>
<evidence type="ECO:0000313" key="6">
    <source>
        <dbReference type="Proteomes" id="UP001201985"/>
    </source>
</evidence>
<evidence type="ECO:0000256" key="2">
    <source>
        <dbReference type="ARBA" id="ARBA00022679"/>
    </source>
</evidence>
<keyword evidence="6" id="KW-1185">Reference proteome</keyword>
<organism evidence="5 6">
    <name type="scientific">Teichococcus vastitatis</name>
    <dbReference type="NCBI Taxonomy" id="2307076"/>
    <lineage>
        <taxon>Bacteria</taxon>
        <taxon>Pseudomonadati</taxon>
        <taxon>Pseudomonadota</taxon>
        <taxon>Alphaproteobacteria</taxon>
        <taxon>Acetobacterales</taxon>
        <taxon>Roseomonadaceae</taxon>
        <taxon>Roseomonas</taxon>
    </lineage>
</organism>
<reference evidence="5 6" key="1">
    <citation type="submission" date="2022-03" db="EMBL/GenBank/DDBJ databases">
        <title>Complete genome analysis of Roseomonas KG 17.1 : a prolific producer of plant growth promoters.</title>
        <authorList>
            <person name="Saadouli I."/>
            <person name="Najjari A."/>
            <person name="Mosbah A."/>
            <person name="Ouzari H.I."/>
        </authorList>
    </citation>
    <scope>NUCLEOTIDE SEQUENCE [LARGE SCALE GENOMIC DNA]</scope>
    <source>
        <strain evidence="5 6">KG17-1</strain>
    </source>
</reference>
<dbReference type="InterPro" id="IPR004441">
    <property type="entry name" value="rRNA_MeTrfase_TrmH"/>
</dbReference>
<proteinExistence type="predicted"/>
<dbReference type="InterPro" id="IPR013123">
    <property type="entry name" value="SpoU_subst-bd"/>
</dbReference>
<dbReference type="CDD" id="cd18095">
    <property type="entry name" value="SpoU-like_rRNA-MTase"/>
    <property type="match status" value="1"/>
</dbReference>
<feature type="domain" description="RNA 2-O ribose methyltransferase substrate binding" evidence="4">
    <location>
        <begin position="23"/>
        <end position="98"/>
    </location>
</feature>
<evidence type="ECO:0000256" key="1">
    <source>
        <dbReference type="ARBA" id="ARBA00022603"/>
    </source>
</evidence>
<gene>
    <name evidence="5" type="ORF">MON41_23280</name>
</gene>
<keyword evidence="1 5" id="KW-0489">Methyltransferase</keyword>
<dbReference type="SUPFAM" id="SSF75217">
    <property type="entry name" value="alpha/beta knot"/>
    <property type="match status" value="1"/>
</dbReference>
<dbReference type="PANTHER" id="PTHR46429:SF2">
    <property type="entry name" value="TRNA_RRNA METHYLTRANSFERASE"/>
    <property type="match status" value="1"/>
</dbReference>
<dbReference type="InterPro" id="IPR029064">
    <property type="entry name" value="Ribosomal_eL30-like_sf"/>
</dbReference>
<dbReference type="Gene3D" id="3.30.1330.30">
    <property type="match status" value="1"/>
</dbReference>
<dbReference type="SMART" id="SM00967">
    <property type="entry name" value="SpoU_sub_bind"/>
    <property type="match status" value="1"/>
</dbReference>
<accession>A0ABS9WC42</accession>
<evidence type="ECO:0000313" key="5">
    <source>
        <dbReference type="EMBL" id="MCI0756563.1"/>
    </source>
</evidence>
<comment type="caution">
    <text evidence="5">The sequence shown here is derived from an EMBL/GenBank/DDBJ whole genome shotgun (WGS) entry which is preliminary data.</text>
</comment>
<dbReference type="Proteomes" id="UP001201985">
    <property type="component" value="Unassembled WGS sequence"/>
</dbReference>